<organism evidence="4 5">
    <name type="scientific">Alloscardovia theropitheci</name>
    <dbReference type="NCBI Taxonomy" id="2496842"/>
    <lineage>
        <taxon>Bacteria</taxon>
        <taxon>Bacillati</taxon>
        <taxon>Actinomycetota</taxon>
        <taxon>Actinomycetes</taxon>
        <taxon>Bifidobacteriales</taxon>
        <taxon>Bifidobacteriaceae</taxon>
        <taxon>Alloscardovia</taxon>
    </lineage>
</organism>
<reference evidence="4 5" key="1">
    <citation type="submission" date="2018-12" db="EMBL/GenBank/DDBJ databases">
        <title>Alloscrdovia theropitheci sp. nov: a novel taxon from the feces of the bleeding-herat monkey (Theropithecus geleda).</title>
        <authorList>
            <person name="Modesto M."/>
        </authorList>
    </citation>
    <scope>NUCLEOTIDE SEQUENCE [LARGE SCALE GENOMIC DNA]</scope>
    <source>
        <strain evidence="4 5">GLDI4/2</strain>
    </source>
</reference>
<feature type="domain" description="Transcription regulator PadR C-terminal" evidence="3">
    <location>
        <begin position="93"/>
        <end position="170"/>
    </location>
</feature>
<dbReference type="Gene3D" id="1.10.10.10">
    <property type="entry name" value="Winged helix-like DNA-binding domain superfamily/Winged helix DNA-binding domain"/>
    <property type="match status" value="1"/>
</dbReference>
<proteinExistence type="predicted"/>
<protein>
    <submittedName>
        <fullName evidence="4">PadR family transcriptional regulator</fullName>
    </submittedName>
</protein>
<dbReference type="InterPro" id="IPR036390">
    <property type="entry name" value="WH_DNA-bd_sf"/>
</dbReference>
<keyword evidence="5" id="KW-1185">Reference proteome</keyword>
<dbReference type="AlphaFoldDB" id="A0A4R0QW02"/>
<dbReference type="InterPro" id="IPR005149">
    <property type="entry name" value="Tscrpt_reg_PadR_N"/>
</dbReference>
<dbReference type="EMBL" id="RXLP01000026">
    <property type="protein sequence ID" value="TCD53650.1"/>
    <property type="molecule type" value="Genomic_DNA"/>
</dbReference>
<evidence type="ECO:0000256" key="1">
    <source>
        <dbReference type="SAM" id="Coils"/>
    </source>
</evidence>
<evidence type="ECO:0000313" key="5">
    <source>
        <dbReference type="Proteomes" id="UP000291289"/>
    </source>
</evidence>
<evidence type="ECO:0000313" key="4">
    <source>
        <dbReference type="EMBL" id="TCD53650.1"/>
    </source>
</evidence>
<dbReference type="InterPro" id="IPR018309">
    <property type="entry name" value="Tscrpt_reg_PadR_C"/>
</dbReference>
<feature type="domain" description="Transcription regulator PadR N-terminal" evidence="2">
    <location>
        <begin position="7"/>
        <end position="80"/>
    </location>
</feature>
<dbReference type="PANTHER" id="PTHR43252:SF6">
    <property type="entry name" value="NEGATIVE TRANSCRIPTION REGULATOR PADR"/>
    <property type="match status" value="1"/>
</dbReference>
<sequence length="172" mass="20220">MQGRDIVLGILGESKRTGYEINDILKNRLSYFFDGTYGMIYPTLRKLESEGMISKEVIVQVGKPNKNLYSLTEQGREELHAYLESDVDDEIFKSDFLMRLFFGYDLDDDKLTRLLEREIERKDEKIQTLTDNLRIWKENGLTRTQEMTIEYGLAQYDATKKVLEKQLKELKS</sequence>
<dbReference type="Pfam" id="PF10400">
    <property type="entry name" value="Vir_act_alpha_C"/>
    <property type="match status" value="1"/>
</dbReference>
<accession>A0A4R0QW02</accession>
<dbReference type="OrthoDB" id="3186544at2"/>
<name>A0A4R0QW02_9BIFI</name>
<dbReference type="InterPro" id="IPR036388">
    <property type="entry name" value="WH-like_DNA-bd_sf"/>
</dbReference>
<dbReference type="Pfam" id="PF03551">
    <property type="entry name" value="PadR"/>
    <property type="match status" value="1"/>
</dbReference>
<evidence type="ECO:0000259" key="2">
    <source>
        <dbReference type="Pfam" id="PF03551"/>
    </source>
</evidence>
<feature type="coiled-coil region" evidence="1">
    <location>
        <begin position="112"/>
        <end position="139"/>
    </location>
</feature>
<dbReference type="Gene3D" id="6.10.140.1570">
    <property type="match status" value="1"/>
</dbReference>
<dbReference type="RefSeq" id="WP_131284892.1">
    <property type="nucleotide sequence ID" value="NZ_RXLP01000026.1"/>
</dbReference>
<gene>
    <name evidence="4" type="ORF">EJ419_06655</name>
</gene>
<comment type="caution">
    <text evidence="4">The sequence shown here is derived from an EMBL/GenBank/DDBJ whole genome shotgun (WGS) entry which is preliminary data.</text>
</comment>
<evidence type="ECO:0000259" key="3">
    <source>
        <dbReference type="Pfam" id="PF10400"/>
    </source>
</evidence>
<dbReference type="Proteomes" id="UP000291289">
    <property type="component" value="Unassembled WGS sequence"/>
</dbReference>
<keyword evidence="1" id="KW-0175">Coiled coil</keyword>
<dbReference type="SUPFAM" id="SSF46785">
    <property type="entry name" value="Winged helix' DNA-binding domain"/>
    <property type="match status" value="1"/>
</dbReference>
<dbReference type="PANTHER" id="PTHR43252">
    <property type="entry name" value="TRANSCRIPTIONAL REGULATOR YQJI"/>
    <property type="match status" value="1"/>
</dbReference>